<evidence type="ECO:0000256" key="1">
    <source>
        <dbReference type="SAM" id="MobiDB-lite"/>
    </source>
</evidence>
<proteinExistence type="predicted"/>
<name>A0ABU0ING2_9CAUL</name>
<organism evidence="2 3">
    <name type="scientific">Caulobacter ginsengisoli</name>
    <dbReference type="NCBI Taxonomy" id="400775"/>
    <lineage>
        <taxon>Bacteria</taxon>
        <taxon>Pseudomonadati</taxon>
        <taxon>Pseudomonadota</taxon>
        <taxon>Alphaproteobacteria</taxon>
        <taxon>Caulobacterales</taxon>
        <taxon>Caulobacteraceae</taxon>
        <taxon>Caulobacter</taxon>
    </lineage>
</organism>
<feature type="region of interest" description="Disordered" evidence="1">
    <location>
        <begin position="14"/>
        <end position="37"/>
    </location>
</feature>
<feature type="compositionally biased region" description="Pro residues" evidence="1">
    <location>
        <begin position="153"/>
        <end position="171"/>
    </location>
</feature>
<evidence type="ECO:0000313" key="3">
    <source>
        <dbReference type="Proteomes" id="UP001228905"/>
    </source>
</evidence>
<dbReference type="RefSeq" id="WP_307346079.1">
    <property type="nucleotide sequence ID" value="NZ_JAUSVS010000001.1"/>
</dbReference>
<reference evidence="2 3" key="1">
    <citation type="submission" date="2023-07" db="EMBL/GenBank/DDBJ databases">
        <title>Genomic Encyclopedia of Type Strains, Phase IV (KMG-IV): sequencing the most valuable type-strain genomes for metagenomic binning, comparative biology and taxonomic classification.</title>
        <authorList>
            <person name="Goeker M."/>
        </authorList>
    </citation>
    <scope>NUCLEOTIDE SEQUENCE [LARGE SCALE GENOMIC DNA]</scope>
    <source>
        <strain evidence="2 3">DSM 18695</strain>
    </source>
</reference>
<sequence>MSLFDDWRLTDGPGQPFSLIMPQGGPSQPTQRTDKLGRGRPLAAVGCALRGGHDYIASRRFEGFDTCTQCGHRRRSIEGAWFSPEDNAEKPLRQARAPETESDAALRPLAMMGCALRRGHTFVPSRRLDGYDTCMQCGYRRKSPDKTWFAVAPPRPAGEPAPVPQTSPDPSEPASVVIIPFAADAEADATRQPMGVDPKVLKRFLNNLDRLN</sequence>
<feature type="compositionally biased region" description="Basic and acidic residues" evidence="1">
    <location>
        <begin position="87"/>
        <end position="99"/>
    </location>
</feature>
<comment type="caution">
    <text evidence="2">The sequence shown here is derived from an EMBL/GenBank/DDBJ whole genome shotgun (WGS) entry which is preliminary data.</text>
</comment>
<dbReference type="EMBL" id="JAUSVS010000001">
    <property type="protein sequence ID" value="MDQ0462975.1"/>
    <property type="molecule type" value="Genomic_DNA"/>
</dbReference>
<protein>
    <submittedName>
        <fullName evidence="2">Zn ribbon nucleic-acid-binding protein</fullName>
    </submittedName>
</protein>
<feature type="region of interest" description="Disordered" evidence="1">
    <location>
        <begin position="153"/>
        <end position="173"/>
    </location>
</feature>
<gene>
    <name evidence="2" type="ORF">QO010_000723</name>
</gene>
<evidence type="ECO:0000313" key="2">
    <source>
        <dbReference type="EMBL" id="MDQ0462975.1"/>
    </source>
</evidence>
<dbReference type="Proteomes" id="UP001228905">
    <property type="component" value="Unassembled WGS sequence"/>
</dbReference>
<feature type="region of interest" description="Disordered" evidence="1">
    <location>
        <begin position="81"/>
        <end position="101"/>
    </location>
</feature>
<keyword evidence="3" id="KW-1185">Reference proteome</keyword>
<accession>A0ABU0ING2</accession>